<comment type="caution">
    <text evidence="1">The sequence shown here is derived from an EMBL/GenBank/DDBJ whole genome shotgun (WGS) entry which is preliminary data.</text>
</comment>
<proteinExistence type="predicted"/>
<dbReference type="EMBL" id="JBHSBU010000001">
    <property type="protein sequence ID" value="MFC4158068.1"/>
    <property type="molecule type" value="Genomic_DNA"/>
</dbReference>
<evidence type="ECO:0000313" key="2">
    <source>
        <dbReference type="Proteomes" id="UP001595791"/>
    </source>
</evidence>
<name>A0ABV8MIU7_9NEIS</name>
<gene>
    <name evidence="1" type="ORF">ACFOW7_01730</name>
</gene>
<dbReference type="RefSeq" id="WP_378160356.1">
    <property type="nucleotide sequence ID" value="NZ_JBHSBU010000001.1"/>
</dbReference>
<sequence length="58" mass="6492">MVSTFLFRVSGHQGAGNGLMGEVRCDWVGLDARVKKNGQAWRESGAEMEMFIFMEIPL</sequence>
<evidence type="ECO:0000313" key="1">
    <source>
        <dbReference type="EMBL" id="MFC4158068.1"/>
    </source>
</evidence>
<organism evidence="1 2">
    <name type="scientific">Chitinimonas lacunae</name>
    <dbReference type="NCBI Taxonomy" id="1963018"/>
    <lineage>
        <taxon>Bacteria</taxon>
        <taxon>Pseudomonadati</taxon>
        <taxon>Pseudomonadota</taxon>
        <taxon>Betaproteobacteria</taxon>
        <taxon>Neisseriales</taxon>
        <taxon>Chitinibacteraceae</taxon>
        <taxon>Chitinimonas</taxon>
    </lineage>
</organism>
<accession>A0ABV8MIU7</accession>
<dbReference type="Proteomes" id="UP001595791">
    <property type="component" value="Unassembled WGS sequence"/>
</dbReference>
<protein>
    <submittedName>
        <fullName evidence="1">Uncharacterized protein</fullName>
    </submittedName>
</protein>
<keyword evidence="2" id="KW-1185">Reference proteome</keyword>
<reference evidence="2" key="1">
    <citation type="journal article" date="2019" name="Int. J. Syst. Evol. Microbiol.">
        <title>The Global Catalogue of Microorganisms (GCM) 10K type strain sequencing project: providing services to taxonomists for standard genome sequencing and annotation.</title>
        <authorList>
            <consortium name="The Broad Institute Genomics Platform"/>
            <consortium name="The Broad Institute Genome Sequencing Center for Infectious Disease"/>
            <person name="Wu L."/>
            <person name="Ma J."/>
        </authorList>
    </citation>
    <scope>NUCLEOTIDE SEQUENCE [LARGE SCALE GENOMIC DNA]</scope>
    <source>
        <strain evidence="2">LMG 29894</strain>
    </source>
</reference>